<dbReference type="SUPFAM" id="SSF55961">
    <property type="entry name" value="Bet v1-like"/>
    <property type="match status" value="1"/>
</dbReference>
<protein>
    <submittedName>
        <fullName evidence="1">DUF1857 family protein</fullName>
    </submittedName>
</protein>
<evidence type="ECO:0000313" key="1">
    <source>
        <dbReference type="EMBL" id="MBY3592354.1"/>
    </source>
</evidence>
<keyword evidence="2" id="KW-1185">Reference proteome</keyword>
<reference evidence="1 2" key="1">
    <citation type="submission" date="2020-06" db="EMBL/GenBank/DDBJ databases">
        <title>Global-level population genomics: horizontal gene transfer, symbiosis and evolution in Rhizobia.</title>
        <authorList>
            <person name="Gai Y."/>
        </authorList>
    </citation>
    <scope>NUCLEOTIDE SEQUENCE [LARGE SCALE GENOMIC DNA]</scope>
    <source>
        <strain evidence="1 2">PLR6_1b</strain>
    </source>
</reference>
<dbReference type="Proteomes" id="UP000720124">
    <property type="component" value="Unassembled WGS sequence"/>
</dbReference>
<dbReference type="Pfam" id="PF08982">
    <property type="entry name" value="AtaL"/>
    <property type="match status" value="1"/>
</dbReference>
<gene>
    <name evidence="1" type="ORF">HJA87_21105</name>
</gene>
<dbReference type="Gene3D" id="3.30.530.20">
    <property type="match status" value="1"/>
</dbReference>
<proteinExistence type="predicted"/>
<dbReference type="InterPro" id="IPR015075">
    <property type="entry name" value="AtaL"/>
</dbReference>
<dbReference type="EMBL" id="JABTXI010000008">
    <property type="protein sequence ID" value="MBY3592354.1"/>
    <property type="molecule type" value="Genomic_DNA"/>
</dbReference>
<comment type="caution">
    <text evidence="1">The sequence shown here is derived from an EMBL/GenBank/DDBJ whole genome shotgun (WGS) entry which is preliminary data.</text>
</comment>
<name>A0ABS7LLY6_9HYPH</name>
<dbReference type="RefSeq" id="WP_222012427.1">
    <property type="nucleotide sequence ID" value="NZ_JABTXI010000008.1"/>
</dbReference>
<accession>A0ABS7LLY6</accession>
<dbReference type="InterPro" id="IPR023393">
    <property type="entry name" value="START-like_dom_sf"/>
</dbReference>
<organism evidence="1 2">
    <name type="scientific">Rhizobium bangladeshense</name>
    <dbReference type="NCBI Taxonomy" id="1138189"/>
    <lineage>
        <taxon>Bacteria</taxon>
        <taxon>Pseudomonadati</taxon>
        <taxon>Pseudomonadota</taxon>
        <taxon>Alphaproteobacteria</taxon>
        <taxon>Hyphomicrobiales</taxon>
        <taxon>Rhizobiaceae</taxon>
        <taxon>Rhizobium/Agrobacterium group</taxon>
        <taxon>Rhizobium</taxon>
    </lineage>
</organism>
<evidence type="ECO:0000313" key="2">
    <source>
        <dbReference type="Proteomes" id="UP000720124"/>
    </source>
</evidence>
<sequence length="155" mass="17174">MISVDKSIPVNPAGTPSHLVLDRDAVWQGLVKKAEFAPPYVKAITECKIIERDATGFIREAVINGETVREHITFQPKVMVVFDRLPGASAMGQIKNIIDEVDGNLFLRFTFDLAVLESTPEKDAQLAVAMERDYMAAVKTTLDRIRAERSETNAA</sequence>